<dbReference type="AlphaFoldDB" id="A0A485KPH6"/>
<keyword evidence="6" id="KW-0206">Cytoskeleton</keyword>
<evidence type="ECO:0000256" key="4">
    <source>
        <dbReference type="ARBA" id="ARBA00022737"/>
    </source>
</evidence>
<dbReference type="GO" id="GO:0005737">
    <property type="term" value="C:cytoplasm"/>
    <property type="evidence" value="ECO:0007669"/>
    <property type="project" value="TreeGrafter"/>
</dbReference>
<reference evidence="10 11" key="1">
    <citation type="submission" date="2019-03" db="EMBL/GenBank/DDBJ databases">
        <authorList>
            <person name="Gaulin E."/>
            <person name="Dumas B."/>
        </authorList>
    </citation>
    <scope>NUCLEOTIDE SEQUENCE [LARGE SCALE GENOMIC DNA]</scope>
    <source>
        <strain evidence="10">CBS 568.67</strain>
    </source>
</reference>
<evidence type="ECO:0000256" key="2">
    <source>
        <dbReference type="ARBA" id="ARBA00011375"/>
    </source>
</evidence>
<evidence type="ECO:0000313" key="11">
    <source>
        <dbReference type="Proteomes" id="UP000332933"/>
    </source>
</evidence>
<comment type="subunit">
    <text evidence="2">Interacts with microtubules.</text>
</comment>
<gene>
    <name evidence="10" type="primary">Aste57867_10093</name>
    <name evidence="9" type="ORF">As57867_010054</name>
    <name evidence="10" type="ORF">ASTE57867_10093</name>
</gene>
<dbReference type="OrthoDB" id="69711at2759"/>
<dbReference type="Proteomes" id="UP000332933">
    <property type="component" value="Unassembled WGS sequence"/>
</dbReference>
<comment type="subcellular location">
    <subcellularLocation>
        <location evidence="1">Cytoplasm</location>
        <location evidence="1">Cytoskeleton</location>
    </subcellularLocation>
</comment>
<dbReference type="PANTHER" id="PTHR16056">
    <property type="entry name" value="REGULATOR OF MICROTUBULE DYNAMICS PROTEIN"/>
    <property type="match status" value="1"/>
</dbReference>
<protein>
    <recommendedName>
        <fullName evidence="7">Regulator of microtubule dynamics protein 1</fullName>
    </recommendedName>
    <alternativeName>
        <fullName evidence="8">Protein FAM82B</fullName>
    </alternativeName>
</protein>
<evidence type="ECO:0000256" key="8">
    <source>
        <dbReference type="ARBA" id="ARBA00041958"/>
    </source>
</evidence>
<evidence type="ECO:0000256" key="5">
    <source>
        <dbReference type="ARBA" id="ARBA00022803"/>
    </source>
</evidence>
<reference evidence="9" key="2">
    <citation type="submission" date="2019-06" db="EMBL/GenBank/DDBJ databases">
        <title>Genomics analysis of Aphanomyces spp. identifies a new class of oomycete effector associated with host adaptation.</title>
        <authorList>
            <person name="Gaulin E."/>
        </authorList>
    </citation>
    <scope>NUCLEOTIDE SEQUENCE</scope>
    <source>
        <strain evidence="9">CBS 578.67</strain>
    </source>
</reference>
<dbReference type="SUPFAM" id="SSF48452">
    <property type="entry name" value="TPR-like"/>
    <property type="match status" value="1"/>
</dbReference>
<organism evidence="10 11">
    <name type="scientific">Aphanomyces stellatus</name>
    <dbReference type="NCBI Taxonomy" id="120398"/>
    <lineage>
        <taxon>Eukaryota</taxon>
        <taxon>Sar</taxon>
        <taxon>Stramenopiles</taxon>
        <taxon>Oomycota</taxon>
        <taxon>Saprolegniomycetes</taxon>
        <taxon>Saprolegniales</taxon>
        <taxon>Verrucalvaceae</taxon>
        <taxon>Aphanomyces</taxon>
    </lineage>
</organism>
<dbReference type="Gene3D" id="1.25.40.10">
    <property type="entry name" value="Tetratricopeptide repeat domain"/>
    <property type="match status" value="1"/>
</dbReference>
<dbReference type="InterPro" id="IPR049039">
    <property type="entry name" value="RMD1-3_a_helical_rpt"/>
</dbReference>
<evidence type="ECO:0000313" key="10">
    <source>
        <dbReference type="EMBL" id="VFT86969.1"/>
    </source>
</evidence>
<keyword evidence="11" id="KW-1185">Reference proteome</keyword>
<dbReference type="GO" id="GO:0097431">
    <property type="term" value="C:mitotic spindle pole"/>
    <property type="evidence" value="ECO:0007669"/>
    <property type="project" value="TreeGrafter"/>
</dbReference>
<evidence type="ECO:0000256" key="6">
    <source>
        <dbReference type="ARBA" id="ARBA00023212"/>
    </source>
</evidence>
<dbReference type="EMBL" id="CAADRA010005205">
    <property type="protein sequence ID" value="VFT86969.1"/>
    <property type="molecule type" value="Genomic_DNA"/>
</dbReference>
<keyword evidence="5" id="KW-0802">TPR repeat</keyword>
<dbReference type="PANTHER" id="PTHR16056:SF16">
    <property type="entry name" value="REGULATOR OF MICROTUBULE DYNAMICS PROTEIN 1"/>
    <property type="match status" value="1"/>
</dbReference>
<dbReference type="EMBL" id="VJMH01005184">
    <property type="protein sequence ID" value="KAF0699341.1"/>
    <property type="molecule type" value="Genomic_DNA"/>
</dbReference>
<sequence>MPSTDDVIAQADIFLNDPQKHTWHSCGKLLQAANQASPGDPEILLRLSRIAIEVAKLPSTSLATKIKSSSASINYAKVAVELAPDNVITHRTLAVAFINAQKYLVAPATVFANHQPLRTALLRTIELGDDDAATWHFYLGKCLFTVAHIGWFDLVVGNSIFGELEPATFDEALACFEKAQALSPDTNRENSYYMAAALTKLQRNAQAKAWLAKALGMPTPAEMSAEDDKAFSDMAWSLGASLA</sequence>
<proteinExistence type="predicted"/>
<evidence type="ECO:0000313" key="9">
    <source>
        <dbReference type="EMBL" id="KAF0699341.1"/>
    </source>
</evidence>
<accession>A0A485KPH6</accession>
<dbReference type="GO" id="GO:0008017">
    <property type="term" value="F:microtubule binding"/>
    <property type="evidence" value="ECO:0007669"/>
    <property type="project" value="TreeGrafter"/>
</dbReference>
<keyword evidence="4" id="KW-0677">Repeat</keyword>
<evidence type="ECO:0000256" key="1">
    <source>
        <dbReference type="ARBA" id="ARBA00004245"/>
    </source>
</evidence>
<dbReference type="GO" id="GO:0005876">
    <property type="term" value="C:spindle microtubule"/>
    <property type="evidence" value="ECO:0007669"/>
    <property type="project" value="TreeGrafter"/>
</dbReference>
<evidence type="ECO:0000256" key="7">
    <source>
        <dbReference type="ARBA" id="ARBA00039966"/>
    </source>
</evidence>
<dbReference type="Pfam" id="PF21033">
    <property type="entry name" value="RMD1-3"/>
    <property type="match status" value="1"/>
</dbReference>
<evidence type="ECO:0000256" key="3">
    <source>
        <dbReference type="ARBA" id="ARBA00022490"/>
    </source>
</evidence>
<keyword evidence="3" id="KW-0963">Cytoplasm</keyword>
<dbReference type="InterPro" id="IPR011990">
    <property type="entry name" value="TPR-like_helical_dom_sf"/>
</dbReference>
<name>A0A485KPH6_9STRA</name>